<dbReference type="InterPro" id="IPR027417">
    <property type="entry name" value="P-loop_NTPase"/>
</dbReference>
<evidence type="ECO:0000313" key="3">
    <source>
        <dbReference type="EMBL" id="CAA9433201.1"/>
    </source>
</evidence>
<dbReference type="EMBL" id="CADCUZ010000139">
    <property type="protein sequence ID" value="CAA9433201.1"/>
    <property type="molecule type" value="Genomic_DNA"/>
</dbReference>
<reference evidence="3" key="1">
    <citation type="submission" date="2020-02" db="EMBL/GenBank/DDBJ databases">
        <authorList>
            <person name="Meier V. D."/>
        </authorList>
    </citation>
    <scope>NUCLEOTIDE SEQUENCE</scope>
    <source>
        <strain evidence="3">AVDCRST_MAG55</strain>
    </source>
</reference>
<proteinExistence type="predicted"/>
<evidence type="ECO:0000259" key="2">
    <source>
        <dbReference type="Pfam" id="PF00685"/>
    </source>
</evidence>
<dbReference type="Pfam" id="PF00685">
    <property type="entry name" value="Sulfotransfer_1"/>
    <property type="match status" value="1"/>
</dbReference>
<protein>
    <recommendedName>
        <fullName evidence="2">Sulfotransferase domain-containing protein</fullName>
    </recommendedName>
</protein>
<feature type="domain" description="Sulfotransferase" evidence="2">
    <location>
        <begin position="47"/>
        <end position="134"/>
    </location>
</feature>
<dbReference type="InterPro" id="IPR000863">
    <property type="entry name" value="Sulfotransferase_dom"/>
</dbReference>
<sequence>MGREGPEGPRPAEKNTSADDRPDAFVKSQAKRYARLMELAQEAFDAHEGPKVLVRYEDLVADTPGIMRRVYSTLGIPAEEAELARVVEKHAWKNIPGKEKGAGKFYRKGSPGGWTEDLTPEQAGMVASITAPVLARYYSGERQPPG</sequence>
<gene>
    <name evidence="3" type="ORF">AVDCRST_MAG55-2801</name>
</gene>
<accession>A0A6J4Q887</accession>
<evidence type="ECO:0000256" key="1">
    <source>
        <dbReference type="SAM" id="MobiDB-lite"/>
    </source>
</evidence>
<dbReference type="SUPFAM" id="SSF52540">
    <property type="entry name" value="P-loop containing nucleoside triphosphate hydrolases"/>
    <property type="match status" value="1"/>
</dbReference>
<dbReference type="AlphaFoldDB" id="A0A6J4Q887"/>
<feature type="region of interest" description="Disordered" evidence="1">
    <location>
        <begin position="1"/>
        <end position="24"/>
    </location>
</feature>
<dbReference type="GO" id="GO:0008146">
    <property type="term" value="F:sulfotransferase activity"/>
    <property type="evidence" value="ECO:0007669"/>
    <property type="project" value="InterPro"/>
</dbReference>
<dbReference type="Gene3D" id="3.40.50.300">
    <property type="entry name" value="P-loop containing nucleotide triphosphate hydrolases"/>
    <property type="match status" value="1"/>
</dbReference>
<organism evidence="3">
    <name type="scientific">uncultured Rubrobacteraceae bacterium</name>
    <dbReference type="NCBI Taxonomy" id="349277"/>
    <lineage>
        <taxon>Bacteria</taxon>
        <taxon>Bacillati</taxon>
        <taxon>Actinomycetota</taxon>
        <taxon>Rubrobacteria</taxon>
        <taxon>Rubrobacterales</taxon>
        <taxon>Rubrobacteraceae</taxon>
        <taxon>environmental samples</taxon>
    </lineage>
</organism>
<name>A0A6J4Q887_9ACTN</name>